<dbReference type="PANTHER" id="PTHR38926:SF5">
    <property type="entry name" value="F-BOX AND LEUCINE-RICH REPEAT PROTEIN 6"/>
    <property type="match status" value="1"/>
</dbReference>
<name>A0A9P0DLV4_PHACE</name>
<proteinExistence type="predicted"/>
<gene>
    <name evidence="3" type="ORF">PHAECO_LOCUS5721</name>
</gene>
<dbReference type="Proteomes" id="UP001153737">
    <property type="component" value="Chromosome 17"/>
</dbReference>
<keyword evidence="4" id="KW-1185">Reference proteome</keyword>
<dbReference type="InterPro" id="IPR001810">
    <property type="entry name" value="F-box_dom"/>
</dbReference>
<feature type="region of interest" description="Disordered" evidence="1">
    <location>
        <begin position="1"/>
        <end position="21"/>
    </location>
</feature>
<dbReference type="PANTHER" id="PTHR38926">
    <property type="entry name" value="F-BOX DOMAIN CONTAINING PROTEIN, EXPRESSED"/>
    <property type="match status" value="1"/>
</dbReference>
<accession>A0A9P0DLV4</accession>
<dbReference type="SMART" id="SM00256">
    <property type="entry name" value="FBOX"/>
    <property type="match status" value="1"/>
</dbReference>
<dbReference type="Pfam" id="PF12937">
    <property type="entry name" value="F-box-like"/>
    <property type="match status" value="1"/>
</dbReference>
<dbReference type="Gene3D" id="1.20.1280.50">
    <property type="match status" value="1"/>
</dbReference>
<dbReference type="AlphaFoldDB" id="A0A9P0DLV4"/>
<evidence type="ECO:0000259" key="2">
    <source>
        <dbReference type="PROSITE" id="PS50181"/>
    </source>
</evidence>
<protein>
    <recommendedName>
        <fullName evidence="2">F-box domain-containing protein</fullName>
    </recommendedName>
</protein>
<dbReference type="OrthoDB" id="6618564at2759"/>
<sequence>MDLEETTNGEGPPKKKSKSCMEKGLGSLPKHILLKILEYLDLESMANCSKVCSTFYNLSKDSSLYKKVVLKYSMTPNFLESLVSKVAHPSEVIIEYKHHDQYDHQAEKEDHCTTFNIFVERLLRKCGEYITSLKIENCHVEQILLLIGECFNLQSLILYRCKSSFTSLLSLASLSNISFTSCHFPQKIVSELIKTNKDLNYLYLSNNVNVNANEICEIMSLHNAHMKEIHFSERKRVKSKSLRTLARLAHLQKLKLVSGPGFDCDPDDSLELLAAGCLHLETLSIHGWKEVNDDNFIPALRMLVNLKNLELRDTNVTIKSCREAALTLPLLETLDVFHCHRIKKRQLIQLGRDFEEINIPLD</sequence>
<evidence type="ECO:0000256" key="1">
    <source>
        <dbReference type="SAM" id="MobiDB-lite"/>
    </source>
</evidence>
<evidence type="ECO:0000313" key="3">
    <source>
        <dbReference type="EMBL" id="CAH1155164.1"/>
    </source>
</evidence>
<dbReference type="SUPFAM" id="SSF52047">
    <property type="entry name" value="RNI-like"/>
    <property type="match status" value="1"/>
</dbReference>
<dbReference type="EMBL" id="OU896723">
    <property type="protein sequence ID" value="CAH1155164.1"/>
    <property type="molecule type" value="Genomic_DNA"/>
</dbReference>
<dbReference type="PROSITE" id="PS50181">
    <property type="entry name" value="FBOX"/>
    <property type="match status" value="1"/>
</dbReference>
<reference evidence="3" key="1">
    <citation type="submission" date="2022-01" db="EMBL/GenBank/DDBJ databases">
        <authorList>
            <person name="King R."/>
        </authorList>
    </citation>
    <scope>NUCLEOTIDE SEQUENCE</scope>
</reference>
<organism evidence="3 4">
    <name type="scientific">Phaedon cochleariae</name>
    <name type="common">Mustard beetle</name>
    <dbReference type="NCBI Taxonomy" id="80249"/>
    <lineage>
        <taxon>Eukaryota</taxon>
        <taxon>Metazoa</taxon>
        <taxon>Ecdysozoa</taxon>
        <taxon>Arthropoda</taxon>
        <taxon>Hexapoda</taxon>
        <taxon>Insecta</taxon>
        <taxon>Pterygota</taxon>
        <taxon>Neoptera</taxon>
        <taxon>Endopterygota</taxon>
        <taxon>Coleoptera</taxon>
        <taxon>Polyphaga</taxon>
        <taxon>Cucujiformia</taxon>
        <taxon>Chrysomeloidea</taxon>
        <taxon>Chrysomelidae</taxon>
        <taxon>Chrysomelinae</taxon>
        <taxon>Chrysomelini</taxon>
        <taxon>Phaedon</taxon>
    </lineage>
</organism>
<dbReference type="SUPFAM" id="SSF81383">
    <property type="entry name" value="F-box domain"/>
    <property type="match status" value="1"/>
</dbReference>
<dbReference type="InterPro" id="IPR032675">
    <property type="entry name" value="LRR_dom_sf"/>
</dbReference>
<dbReference type="Gene3D" id="3.80.10.10">
    <property type="entry name" value="Ribonuclease Inhibitor"/>
    <property type="match status" value="2"/>
</dbReference>
<evidence type="ECO:0000313" key="4">
    <source>
        <dbReference type="Proteomes" id="UP001153737"/>
    </source>
</evidence>
<feature type="domain" description="F-box" evidence="2">
    <location>
        <begin position="22"/>
        <end position="68"/>
    </location>
</feature>
<dbReference type="InterPro" id="IPR036047">
    <property type="entry name" value="F-box-like_dom_sf"/>
</dbReference>
<reference evidence="3" key="2">
    <citation type="submission" date="2022-10" db="EMBL/GenBank/DDBJ databases">
        <authorList>
            <consortium name="ENA_rothamsted_submissions"/>
            <consortium name="culmorum"/>
            <person name="King R."/>
        </authorList>
    </citation>
    <scope>NUCLEOTIDE SEQUENCE</scope>
</reference>